<sequence length="476" mass="53782">MAAIRKRTGKSGDSYLIISSNGKDMFGKQVRNSTTWRPSPDMTAAQIKRAVKIAAADFDKQCEQGFKVDDNQTFAEYAEYVLNLKEANGTKKGTLRASRQMLGRINASLGNLKLKEIRPQHLNLFYTDLSKKGQRISGHYAYVLDAEKFKEAIRKKFGSFDKFHENGGPGCSTLAKMCRGEHCDYNLALRSAKLLGAKLTTLFREEKQTEPLSANTIHHYHNMISMILAQAEREMIIPYNSATKASPPKVIRKEPNFMQVNDVMRIMECLQKEPLMWQVVVMLLIATGARRGEIAGLKWKNVDFENGSIRIDCALLYGSKTGVYEETPKTSAGYRTIGVPGEVMDLLRRYKAEQSKQKLRMGAEWEQTDYVFTNETGRYIHPCTFSSWPSNFAKRYGLSHINPHALRHTQASVLYQNNVDPVTISRRLGHSRVSTTQDIYCHLLEEADDTARDAIGKALFGGNKKLPPRPGKQNVR</sequence>
<evidence type="ECO:0000256" key="1">
    <source>
        <dbReference type="ARBA" id="ARBA00023125"/>
    </source>
</evidence>
<dbReference type="PANTHER" id="PTHR30349:SF91">
    <property type="entry name" value="INTA PROTEIN"/>
    <property type="match status" value="1"/>
</dbReference>
<dbReference type="InterPro" id="IPR050090">
    <property type="entry name" value="Tyrosine_recombinase_XerCD"/>
</dbReference>
<dbReference type="InterPro" id="IPR013762">
    <property type="entry name" value="Integrase-like_cat_sf"/>
</dbReference>
<accession>A0A645A249</accession>
<dbReference type="GO" id="GO:0006310">
    <property type="term" value="P:DNA recombination"/>
    <property type="evidence" value="ECO:0007669"/>
    <property type="project" value="UniProtKB-KW"/>
</dbReference>
<protein>
    <submittedName>
        <fullName evidence="4">Tyrosine recombinase XerC</fullName>
    </submittedName>
</protein>
<dbReference type="GO" id="GO:0015074">
    <property type="term" value="P:DNA integration"/>
    <property type="evidence" value="ECO:0007669"/>
    <property type="project" value="InterPro"/>
</dbReference>
<dbReference type="PROSITE" id="PS51898">
    <property type="entry name" value="TYR_RECOMBINASE"/>
    <property type="match status" value="1"/>
</dbReference>
<dbReference type="Gene3D" id="1.10.150.130">
    <property type="match status" value="1"/>
</dbReference>
<comment type="caution">
    <text evidence="4">The sequence shown here is derived from an EMBL/GenBank/DDBJ whole genome shotgun (WGS) entry which is preliminary data.</text>
</comment>
<dbReference type="GO" id="GO:0003677">
    <property type="term" value="F:DNA binding"/>
    <property type="evidence" value="ECO:0007669"/>
    <property type="project" value="UniProtKB-KW"/>
</dbReference>
<feature type="domain" description="Tyr recombinase" evidence="3">
    <location>
        <begin position="253"/>
        <end position="453"/>
    </location>
</feature>
<name>A0A645A249_9ZZZZ</name>
<keyword evidence="2" id="KW-0233">DNA recombination</keyword>
<evidence type="ECO:0000256" key="2">
    <source>
        <dbReference type="ARBA" id="ARBA00023172"/>
    </source>
</evidence>
<dbReference type="Pfam" id="PF00589">
    <property type="entry name" value="Phage_integrase"/>
    <property type="match status" value="1"/>
</dbReference>
<organism evidence="4">
    <name type="scientific">bioreactor metagenome</name>
    <dbReference type="NCBI Taxonomy" id="1076179"/>
    <lineage>
        <taxon>unclassified sequences</taxon>
        <taxon>metagenomes</taxon>
        <taxon>ecological metagenomes</taxon>
    </lineage>
</organism>
<proteinExistence type="predicted"/>
<keyword evidence="1" id="KW-0238">DNA-binding</keyword>
<dbReference type="EMBL" id="VSSQ01011230">
    <property type="protein sequence ID" value="MPM46321.1"/>
    <property type="molecule type" value="Genomic_DNA"/>
</dbReference>
<dbReference type="CDD" id="cd01189">
    <property type="entry name" value="INT_ICEBs1_C_like"/>
    <property type="match status" value="1"/>
</dbReference>
<evidence type="ECO:0000259" key="3">
    <source>
        <dbReference type="PROSITE" id="PS51898"/>
    </source>
</evidence>
<reference evidence="4" key="1">
    <citation type="submission" date="2019-08" db="EMBL/GenBank/DDBJ databases">
        <authorList>
            <person name="Kucharzyk K."/>
            <person name="Murdoch R.W."/>
            <person name="Higgins S."/>
            <person name="Loffler F."/>
        </authorList>
    </citation>
    <scope>NUCLEOTIDE SEQUENCE</scope>
</reference>
<dbReference type="PANTHER" id="PTHR30349">
    <property type="entry name" value="PHAGE INTEGRASE-RELATED"/>
    <property type="match status" value="1"/>
</dbReference>
<dbReference type="InterPro" id="IPR011010">
    <property type="entry name" value="DNA_brk_join_enz"/>
</dbReference>
<dbReference type="InterPro" id="IPR010998">
    <property type="entry name" value="Integrase_recombinase_N"/>
</dbReference>
<dbReference type="InterPro" id="IPR002104">
    <property type="entry name" value="Integrase_catalytic"/>
</dbReference>
<dbReference type="AlphaFoldDB" id="A0A645A249"/>
<dbReference type="Gene3D" id="1.10.443.10">
    <property type="entry name" value="Intergrase catalytic core"/>
    <property type="match status" value="1"/>
</dbReference>
<evidence type="ECO:0000313" key="4">
    <source>
        <dbReference type="EMBL" id="MPM46321.1"/>
    </source>
</evidence>
<gene>
    <name evidence="4" type="primary">xerC_155</name>
    <name evidence="4" type="ORF">SDC9_93019</name>
</gene>
<dbReference type="SUPFAM" id="SSF56349">
    <property type="entry name" value="DNA breaking-rejoining enzymes"/>
    <property type="match status" value="2"/>
</dbReference>